<reference evidence="2" key="1">
    <citation type="submission" date="2020-02" db="EMBL/GenBank/DDBJ databases">
        <authorList>
            <person name="Meier V. D."/>
        </authorList>
    </citation>
    <scope>NUCLEOTIDE SEQUENCE</scope>
    <source>
        <strain evidence="2">AVDCRST_MAG13</strain>
    </source>
</reference>
<gene>
    <name evidence="2" type="ORF">AVDCRST_MAG13-688</name>
</gene>
<dbReference type="GO" id="GO:0003746">
    <property type="term" value="F:translation elongation factor activity"/>
    <property type="evidence" value="ECO:0007669"/>
    <property type="project" value="UniProtKB-KW"/>
</dbReference>
<name>A0A6J4RPC7_9ACTN</name>
<protein>
    <submittedName>
        <fullName evidence="2">Transcription elongation factor GreA</fullName>
    </submittedName>
</protein>
<feature type="compositionally biased region" description="Basic residues" evidence="1">
    <location>
        <begin position="67"/>
        <end position="77"/>
    </location>
</feature>
<evidence type="ECO:0000313" key="2">
    <source>
        <dbReference type="EMBL" id="CAA9474129.1"/>
    </source>
</evidence>
<feature type="region of interest" description="Disordered" evidence="1">
    <location>
        <begin position="1"/>
        <end position="77"/>
    </location>
</feature>
<evidence type="ECO:0000256" key="1">
    <source>
        <dbReference type="SAM" id="MobiDB-lite"/>
    </source>
</evidence>
<proteinExistence type="predicted"/>
<organism evidence="2">
    <name type="scientific">uncultured Solirubrobacteraceae bacterium</name>
    <dbReference type="NCBI Taxonomy" id="1162706"/>
    <lineage>
        <taxon>Bacteria</taxon>
        <taxon>Bacillati</taxon>
        <taxon>Actinomycetota</taxon>
        <taxon>Thermoleophilia</taxon>
        <taxon>Solirubrobacterales</taxon>
        <taxon>Solirubrobacteraceae</taxon>
        <taxon>environmental samples</taxon>
    </lineage>
</organism>
<sequence length="77" mass="8831">HGGRAGRQRREGAVRRRQGADVHHRRLRRGQAARQALQRVAHRQGAARAPHGRRHRGVAPQRVQAPPHRHPDHRRAL</sequence>
<accession>A0A6J4RPC7</accession>
<feature type="non-terminal residue" evidence="2">
    <location>
        <position position="1"/>
    </location>
</feature>
<dbReference type="EMBL" id="CADCVO010000101">
    <property type="protein sequence ID" value="CAA9474129.1"/>
    <property type="molecule type" value="Genomic_DNA"/>
</dbReference>
<keyword evidence="2" id="KW-0648">Protein biosynthesis</keyword>
<feature type="compositionally biased region" description="Low complexity" evidence="1">
    <location>
        <begin position="32"/>
        <end position="49"/>
    </location>
</feature>
<keyword evidence="2" id="KW-0251">Elongation factor</keyword>
<dbReference type="AlphaFoldDB" id="A0A6J4RPC7"/>
<feature type="non-terminal residue" evidence="2">
    <location>
        <position position="77"/>
    </location>
</feature>
<feature type="compositionally biased region" description="Basic and acidic residues" evidence="1">
    <location>
        <begin position="8"/>
        <end position="22"/>
    </location>
</feature>